<dbReference type="HAMAP" id="MF_01808">
    <property type="entry name" value="Recomb_XerC_XerD"/>
    <property type="match status" value="1"/>
</dbReference>
<evidence type="ECO:0000313" key="12">
    <source>
        <dbReference type="EMBL" id="CEO16676.1"/>
    </source>
</evidence>
<dbReference type="InterPro" id="IPR011010">
    <property type="entry name" value="DNA_brk_join_enz"/>
</dbReference>
<evidence type="ECO:0000256" key="9">
    <source>
        <dbReference type="HAMAP-Rule" id="MF_01808"/>
    </source>
</evidence>
<dbReference type="InterPro" id="IPR010998">
    <property type="entry name" value="Integrase_recombinase_N"/>
</dbReference>
<keyword evidence="3 9" id="KW-0132">Cell division</keyword>
<accession>A0A0B7IY07</accession>
<dbReference type="GO" id="GO:0006313">
    <property type="term" value="P:DNA transposition"/>
    <property type="evidence" value="ECO:0007669"/>
    <property type="project" value="UniProtKB-UniRule"/>
</dbReference>
<dbReference type="HOGENOM" id="CLU_027562_9_0_5"/>
<dbReference type="GO" id="GO:0007059">
    <property type="term" value="P:chromosome segregation"/>
    <property type="evidence" value="ECO:0007669"/>
    <property type="project" value="UniProtKB-UniRule"/>
</dbReference>
<dbReference type="GO" id="GO:0009037">
    <property type="term" value="F:tyrosine-based site-specific recombinase activity"/>
    <property type="evidence" value="ECO:0007669"/>
    <property type="project" value="UniProtKB-UniRule"/>
</dbReference>
<dbReference type="CDD" id="cd00798">
    <property type="entry name" value="INT_XerDC_C"/>
    <property type="match status" value="1"/>
</dbReference>
<dbReference type="Gene3D" id="1.10.150.130">
    <property type="match status" value="1"/>
</dbReference>
<dbReference type="InterPro" id="IPR013762">
    <property type="entry name" value="Integrase-like_cat_sf"/>
</dbReference>
<dbReference type="Proteomes" id="UP000018149">
    <property type="component" value="Chromosome I"/>
</dbReference>
<dbReference type="PANTHER" id="PTHR30349">
    <property type="entry name" value="PHAGE INTEGRASE-RELATED"/>
    <property type="match status" value="1"/>
</dbReference>
<evidence type="ECO:0000259" key="11">
    <source>
        <dbReference type="PROSITE" id="PS51900"/>
    </source>
</evidence>
<evidence type="ECO:0000256" key="5">
    <source>
        <dbReference type="ARBA" id="ARBA00022908"/>
    </source>
</evidence>
<dbReference type="InterPro" id="IPR002104">
    <property type="entry name" value="Integrase_catalytic"/>
</dbReference>
<feature type="domain" description="Core-binding (CB)" evidence="11">
    <location>
        <begin position="4"/>
        <end position="95"/>
    </location>
</feature>
<dbReference type="GO" id="GO:0005737">
    <property type="term" value="C:cytoplasm"/>
    <property type="evidence" value="ECO:0007669"/>
    <property type="project" value="UniProtKB-SubCell"/>
</dbReference>
<dbReference type="STRING" id="109232.RMONA_01275"/>
<dbReference type="PROSITE" id="PS51898">
    <property type="entry name" value="TYR_RECOMBINASE"/>
    <property type="match status" value="1"/>
</dbReference>
<feature type="active site" evidence="9">
    <location>
        <position position="182"/>
    </location>
</feature>
<dbReference type="InterPro" id="IPR023009">
    <property type="entry name" value="Tyrosine_recombinase_XerC/XerD"/>
</dbReference>
<feature type="active site" evidence="9">
    <location>
        <position position="159"/>
    </location>
</feature>
<feature type="domain" description="Tyr recombinase" evidence="10">
    <location>
        <begin position="116"/>
        <end position="298"/>
    </location>
</feature>
<name>A0A0B7IY07_9RICK</name>
<protein>
    <recommendedName>
        <fullName evidence="9">Tyrosine recombinase XerC</fullName>
    </recommendedName>
</protein>
<keyword evidence="8 9" id="KW-0131">Cell cycle</keyword>
<feature type="active site" evidence="9">
    <location>
        <position position="276"/>
    </location>
</feature>
<dbReference type="Pfam" id="PF02899">
    <property type="entry name" value="Phage_int_SAM_1"/>
    <property type="match status" value="1"/>
</dbReference>
<dbReference type="SUPFAM" id="SSF56349">
    <property type="entry name" value="DNA breaking-rejoining enzymes"/>
    <property type="match status" value="1"/>
</dbReference>
<keyword evidence="6 9" id="KW-0238">DNA-binding</keyword>
<gene>
    <name evidence="9 12" type="primary">xerC</name>
    <name evidence="12" type="ORF">RMONA_01275</name>
</gene>
<keyword evidence="4 9" id="KW-0159">Chromosome partition</keyword>
<evidence type="ECO:0000256" key="6">
    <source>
        <dbReference type="ARBA" id="ARBA00023125"/>
    </source>
</evidence>
<dbReference type="GO" id="GO:0003677">
    <property type="term" value="F:DNA binding"/>
    <property type="evidence" value="ECO:0007669"/>
    <property type="project" value="UniProtKB-UniRule"/>
</dbReference>
<keyword evidence="7 9" id="KW-0233">DNA recombination</keyword>
<evidence type="ECO:0000256" key="3">
    <source>
        <dbReference type="ARBA" id="ARBA00022618"/>
    </source>
</evidence>
<evidence type="ECO:0000256" key="1">
    <source>
        <dbReference type="ARBA" id="ARBA00004496"/>
    </source>
</evidence>
<comment type="similarity">
    <text evidence="9">Belongs to the 'phage' integrase family. XerC subfamily.</text>
</comment>
<dbReference type="EMBL" id="LN794217">
    <property type="protein sequence ID" value="CEO16676.1"/>
    <property type="molecule type" value="Genomic_DNA"/>
</dbReference>
<comment type="function">
    <text evidence="9">Site-specific tyrosine recombinase, which acts by catalyzing the cutting and rejoining of the recombining DNA molecules. The XerC-XerD complex is essential to convert dimers of the bacterial chromosome into monomers to permit their segregation at cell division. It also contributes to the segregational stability of plasmids.</text>
</comment>
<dbReference type="InterPro" id="IPR044068">
    <property type="entry name" value="CB"/>
</dbReference>
<feature type="active site" evidence="9">
    <location>
        <position position="250"/>
    </location>
</feature>
<keyword evidence="2 9" id="KW-0963">Cytoplasm</keyword>
<dbReference type="InterPro" id="IPR050090">
    <property type="entry name" value="Tyrosine_recombinase_XerCD"/>
</dbReference>
<proteinExistence type="inferred from homology"/>
<evidence type="ECO:0000256" key="2">
    <source>
        <dbReference type="ARBA" id="ARBA00022490"/>
    </source>
</evidence>
<reference evidence="12 13" key="1">
    <citation type="submission" date="2015-01" db="EMBL/GenBank/DDBJ databases">
        <title>Draft genome sequence of Rickettsia monacensis strain IrR/Munich.</title>
        <authorList>
            <person name="Felsheim R.F."/>
            <person name="Johnson S.L."/>
            <person name="Kurtti T.J."/>
            <person name="Munderloh U.G."/>
        </authorList>
    </citation>
    <scope>NUCLEOTIDE SEQUENCE [LARGE SCALE GENOMIC DNA]</scope>
    <source>
        <strain evidence="12 13">IrR/Munich</strain>
    </source>
</reference>
<feature type="active site" evidence="9">
    <location>
        <position position="253"/>
    </location>
</feature>
<evidence type="ECO:0000256" key="4">
    <source>
        <dbReference type="ARBA" id="ARBA00022829"/>
    </source>
</evidence>
<evidence type="ECO:0000256" key="7">
    <source>
        <dbReference type="ARBA" id="ARBA00023172"/>
    </source>
</evidence>
<evidence type="ECO:0000259" key="10">
    <source>
        <dbReference type="PROSITE" id="PS51898"/>
    </source>
</evidence>
<comment type="subcellular location">
    <subcellularLocation>
        <location evidence="1 9">Cytoplasm</location>
    </subcellularLocation>
</comment>
<keyword evidence="13" id="KW-1185">Reference proteome</keyword>
<dbReference type="Gene3D" id="1.10.443.10">
    <property type="entry name" value="Intergrase catalytic core"/>
    <property type="match status" value="1"/>
</dbReference>
<dbReference type="AlphaFoldDB" id="A0A0B7IY07"/>
<organism evidence="12 13">
    <name type="scientific">Rickettsia monacensis</name>
    <dbReference type="NCBI Taxonomy" id="109232"/>
    <lineage>
        <taxon>Bacteria</taxon>
        <taxon>Pseudomonadati</taxon>
        <taxon>Pseudomonadota</taxon>
        <taxon>Alphaproteobacteria</taxon>
        <taxon>Rickettsiales</taxon>
        <taxon>Rickettsiaceae</taxon>
        <taxon>Rickettsieae</taxon>
        <taxon>Rickettsia</taxon>
        <taxon>spotted fever group</taxon>
    </lineage>
</organism>
<sequence>MLDISIQELINKWQKYLVLQRNYSNHTVISYNNDLKHFLEFMNYYNSELVTINHIKTADIRLIRSWLAKRNCDNFTTSSISRGLSAVKNFYRFLEKTTQLNSHIIFSIKSPKKTKLLPKALSEDDVVISLEHIEEYGNVKWVELRNKALLVLIYASGLRISEALSITKLHLQNLEFIRIIGKGSKERIIPWLPITKNLITKYLEILPYKLGDNEPIFRGKQGKKLQPPVFNRELIKLKHFYGLPQHLTAHSFRHSFASHLLEHGADLRSIQELLGHKSLSTTQNYTKTSIKHLEAVYTTAYPIKK</sequence>
<dbReference type="PANTHER" id="PTHR30349:SF90">
    <property type="entry name" value="TYROSINE RECOMBINASE XERD"/>
    <property type="match status" value="1"/>
</dbReference>
<keyword evidence="5 9" id="KW-0229">DNA integration</keyword>
<comment type="subunit">
    <text evidence="9">Forms a cyclic heterotetrameric complex composed of two molecules of XerC and two molecules of XerD.</text>
</comment>
<dbReference type="InterPro" id="IPR004107">
    <property type="entry name" value="Integrase_SAM-like_N"/>
</dbReference>
<dbReference type="Pfam" id="PF00589">
    <property type="entry name" value="Phage_integrase"/>
    <property type="match status" value="1"/>
</dbReference>
<evidence type="ECO:0000313" key="13">
    <source>
        <dbReference type="Proteomes" id="UP000018149"/>
    </source>
</evidence>
<dbReference type="KEGG" id="rmc:RMONA_01275"/>
<dbReference type="PROSITE" id="PS51900">
    <property type="entry name" value="CB"/>
    <property type="match status" value="1"/>
</dbReference>
<dbReference type="GO" id="GO:0051301">
    <property type="term" value="P:cell division"/>
    <property type="evidence" value="ECO:0007669"/>
    <property type="project" value="UniProtKB-KW"/>
</dbReference>
<dbReference type="RefSeq" id="WP_023507255.1">
    <property type="nucleotide sequence ID" value="NZ_LN794217.1"/>
</dbReference>
<feature type="active site" description="O-(3'-phospho-DNA)-tyrosine intermediate" evidence="9">
    <location>
        <position position="285"/>
    </location>
</feature>
<evidence type="ECO:0000256" key="8">
    <source>
        <dbReference type="ARBA" id="ARBA00023306"/>
    </source>
</evidence>